<evidence type="ECO:0000256" key="3">
    <source>
        <dbReference type="ARBA" id="ARBA00023235"/>
    </source>
</evidence>
<evidence type="ECO:0000259" key="6">
    <source>
        <dbReference type="PROSITE" id="PS50072"/>
    </source>
</evidence>
<reference evidence="7 8" key="1">
    <citation type="submission" date="2016-12" db="EMBL/GenBank/DDBJ databases">
        <title>Isolation and genomic insights into novel planktonic Zetaproteobacteria from stratified waters of the Chesapeake Bay.</title>
        <authorList>
            <person name="McAllister S.M."/>
            <person name="Kato S."/>
            <person name="Chan C.S."/>
            <person name="Chiu B.K."/>
            <person name="Field E.K."/>
        </authorList>
    </citation>
    <scope>NUCLEOTIDE SEQUENCE [LARGE SCALE GENOMIC DNA]</scope>
    <source>
        <strain evidence="7 8">CP-5</strain>
    </source>
</reference>
<keyword evidence="8" id="KW-1185">Reference proteome</keyword>
<dbReference type="InterPro" id="IPR020892">
    <property type="entry name" value="Cyclophilin-type_PPIase_CS"/>
</dbReference>
<evidence type="ECO:0000256" key="5">
    <source>
        <dbReference type="SAM" id="Phobius"/>
    </source>
</evidence>
<dbReference type="EC" id="5.2.1.8" evidence="4"/>
<dbReference type="KEGG" id="maes:Ga0123461_1357"/>
<dbReference type="GO" id="GO:0003755">
    <property type="term" value="F:peptidyl-prolyl cis-trans isomerase activity"/>
    <property type="evidence" value="ECO:0007669"/>
    <property type="project" value="UniProtKB-UniRule"/>
</dbReference>
<dbReference type="InterPro" id="IPR002130">
    <property type="entry name" value="Cyclophilin-type_PPIase_dom"/>
</dbReference>
<keyword evidence="5" id="KW-0472">Membrane</keyword>
<feature type="domain" description="PPIase cyclophilin-type" evidence="6">
    <location>
        <begin position="66"/>
        <end position="200"/>
    </location>
</feature>
<comment type="similarity">
    <text evidence="1 4">Belongs to the cyclophilin-type PPIase family.</text>
</comment>
<dbReference type="AlphaFoldDB" id="A0A2K8KY06"/>
<dbReference type="GO" id="GO:0006457">
    <property type="term" value="P:protein folding"/>
    <property type="evidence" value="ECO:0007669"/>
    <property type="project" value="InterPro"/>
</dbReference>
<evidence type="ECO:0000256" key="4">
    <source>
        <dbReference type="RuleBase" id="RU363019"/>
    </source>
</evidence>
<evidence type="ECO:0000313" key="8">
    <source>
        <dbReference type="Proteomes" id="UP000231701"/>
    </source>
</evidence>
<dbReference type="SUPFAM" id="SSF50891">
    <property type="entry name" value="Cyclophilin-like"/>
    <property type="match status" value="1"/>
</dbReference>
<dbReference type="Gene3D" id="2.40.100.10">
    <property type="entry name" value="Cyclophilin-like"/>
    <property type="match status" value="1"/>
</dbReference>
<evidence type="ECO:0000313" key="7">
    <source>
        <dbReference type="EMBL" id="ATX79773.1"/>
    </source>
</evidence>
<proteinExistence type="inferred from homology"/>
<keyword evidence="2 4" id="KW-0697">Rotamase</keyword>
<dbReference type="CDD" id="cd00317">
    <property type="entry name" value="cyclophilin"/>
    <property type="match status" value="1"/>
</dbReference>
<dbReference type="Pfam" id="PF00160">
    <property type="entry name" value="Pro_isomerase"/>
    <property type="match status" value="1"/>
</dbReference>
<dbReference type="Proteomes" id="UP000231701">
    <property type="component" value="Chromosome"/>
</dbReference>
<evidence type="ECO:0000256" key="1">
    <source>
        <dbReference type="ARBA" id="ARBA00007365"/>
    </source>
</evidence>
<dbReference type="PROSITE" id="PS50072">
    <property type="entry name" value="CSA_PPIASE_2"/>
    <property type="match status" value="1"/>
</dbReference>
<dbReference type="InterPro" id="IPR029000">
    <property type="entry name" value="Cyclophilin-like_dom_sf"/>
</dbReference>
<keyword evidence="5" id="KW-1133">Transmembrane helix</keyword>
<evidence type="ECO:0000256" key="2">
    <source>
        <dbReference type="ARBA" id="ARBA00023110"/>
    </source>
</evidence>
<dbReference type="RefSeq" id="WP_232710058.1">
    <property type="nucleotide sequence ID" value="NZ_CP018799.1"/>
</dbReference>
<comment type="catalytic activity">
    <reaction evidence="4">
        <text>[protein]-peptidylproline (omega=180) = [protein]-peptidylproline (omega=0)</text>
        <dbReference type="Rhea" id="RHEA:16237"/>
        <dbReference type="Rhea" id="RHEA-COMP:10747"/>
        <dbReference type="Rhea" id="RHEA-COMP:10748"/>
        <dbReference type="ChEBI" id="CHEBI:83833"/>
        <dbReference type="ChEBI" id="CHEBI:83834"/>
        <dbReference type="EC" id="5.2.1.8"/>
    </reaction>
</comment>
<dbReference type="InterPro" id="IPR044666">
    <property type="entry name" value="Cyclophilin_A-like"/>
</dbReference>
<dbReference type="PROSITE" id="PS00170">
    <property type="entry name" value="CSA_PPIASE_1"/>
    <property type="match status" value="1"/>
</dbReference>
<name>A0A2K8KY06_MARES</name>
<comment type="function">
    <text evidence="4">PPIases accelerate the folding of proteins. It catalyzes the cis-trans isomerization of proline imidic peptide bonds in oligopeptides.</text>
</comment>
<sequence>MSEIQKRMKKRSLYIITGLAFAGLVYINQLDVAQSQNIEENRVGIFTTAPKAGDKDIPEGNHIKIETEKGDILIELYPDTAPNTVANFKALAGKNYYDGLTFHRVIAGFMAQGGDPDGTGMGGPGYSVKAEFNERKHVRGTLAMARSANPDSAGSQFYICFGDTPHLDGQYTIFGQVIEGMQAVDDIRQGDVMTKVSVLP</sequence>
<accession>A0A2K8KY06</accession>
<keyword evidence="3 4" id="KW-0413">Isomerase</keyword>
<dbReference type="PANTHER" id="PTHR45625">
    <property type="entry name" value="PEPTIDYL-PROLYL CIS-TRANS ISOMERASE-RELATED"/>
    <property type="match status" value="1"/>
</dbReference>
<dbReference type="EMBL" id="CP018799">
    <property type="protein sequence ID" value="ATX79773.1"/>
    <property type="molecule type" value="Genomic_DNA"/>
</dbReference>
<dbReference type="PRINTS" id="PR00153">
    <property type="entry name" value="CSAPPISMRASE"/>
</dbReference>
<feature type="transmembrane region" description="Helical" evidence="5">
    <location>
        <begin position="12"/>
        <end position="30"/>
    </location>
</feature>
<keyword evidence="5" id="KW-0812">Transmembrane</keyword>
<dbReference type="PANTHER" id="PTHR45625:SF4">
    <property type="entry name" value="PEPTIDYLPROLYL ISOMERASE DOMAIN AND WD REPEAT-CONTAINING PROTEIN 1"/>
    <property type="match status" value="1"/>
</dbReference>
<organism evidence="7 8">
    <name type="scientific">Mariprofundus aestuarium</name>
    <dbReference type="NCBI Taxonomy" id="1921086"/>
    <lineage>
        <taxon>Bacteria</taxon>
        <taxon>Pseudomonadati</taxon>
        <taxon>Pseudomonadota</taxon>
        <taxon>Candidatius Mariprofundia</taxon>
        <taxon>Mariprofundales</taxon>
        <taxon>Mariprofundaceae</taxon>
        <taxon>Mariprofundus</taxon>
    </lineage>
</organism>
<gene>
    <name evidence="7" type="ORF">Ga0123461_1357</name>
</gene>
<protein>
    <recommendedName>
        <fullName evidence="4">Peptidyl-prolyl cis-trans isomerase</fullName>
        <shortName evidence="4">PPIase</shortName>
        <ecNumber evidence="4">5.2.1.8</ecNumber>
    </recommendedName>
</protein>